<comment type="caution">
    <text evidence="2">The sequence shown here is derived from an EMBL/GenBank/DDBJ whole genome shotgun (WGS) entry which is preliminary data.</text>
</comment>
<dbReference type="EMBL" id="JAPDFW010000141">
    <property type="protein sequence ID" value="KAJ5066535.1"/>
    <property type="molecule type" value="Genomic_DNA"/>
</dbReference>
<evidence type="ECO:0000313" key="2">
    <source>
        <dbReference type="EMBL" id="KAJ5066535.1"/>
    </source>
</evidence>
<accession>A0A9Q0L661</accession>
<evidence type="ECO:0000256" key="1">
    <source>
        <dbReference type="SAM" id="MobiDB-lite"/>
    </source>
</evidence>
<evidence type="ECO:0000313" key="3">
    <source>
        <dbReference type="Proteomes" id="UP001149090"/>
    </source>
</evidence>
<proteinExistence type="predicted"/>
<dbReference type="AlphaFoldDB" id="A0A9Q0L661"/>
<feature type="region of interest" description="Disordered" evidence="1">
    <location>
        <begin position="1"/>
        <end position="37"/>
    </location>
</feature>
<keyword evidence="3" id="KW-1185">Reference proteome</keyword>
<sequence length="80" mass="9169">MEKIRKSETKSNQMEKEANIQQQMEKAGKQISSSTGRRQTIGKIISEYNSNIYQFFVSIKNNHIPKQINSPPNPNFASIL</sequence>
<organism evidence="2 3">
    <name type="scientific">Anaeramoeba ignava</name>
    <name type="common">Anaerobic marine amoeba</name>
    <dbReference type="NCBI Taxonomy" id="1746090"/>
    <lineage>
        <taxon>Eukaryota</taxon>
        <taxon>Metamonada</taxon>
        <taxon>Anaeramoebidae</taxon>
        <taxon>Anaeramoeba</taxon>
    </lineage>
</organism>
<feature type="compositionally biased region" description="Polar residues" evidence="1">
    <location>
        <begin position="19"/>
        <end position="37"/>
    </location>
</feature>
<name>A0A9Q0L661_ANAIG</name>
<protein>
    <submittedName>
        <fullName evidence="2">Uncharacterized protein</fullName>
    </submittedName>
</protein>
<reference evidence="2" key="1">
    <citation type="submission" date="2022-10" db="EMBL/GenBank/DDBJ databases">
        <title>Novel sulphate-reducing endosymbionts in the free-living metamonad Anaeramoeba.</title>
        <authorList>
            <person name="Jerlstrom-Hultqvist J."/>
            <person name="Cepicka I."/>
            <person name="Gallot-Lavallee L."/>
            <person name="Salas-Leiva D."/>
            <person name="Curtis B.A."/>
            <person name="Zahonova K."/>
            <person name="Pipaliya S."/>
            <person name="Dacks J."/>
            <person name="Roger A.J."/>
        </authorList>
    </citation>
    <scope>NUCLEOTIDE SEQUENCE</scope>
    <source>
        <strain evidence="2">BMAN</strain>
    </source>
</reference>
<feature type="compositionally biased region" description="Basic and acidic residues" evidence="1">
    <location>
        <begin position="1"/>
        <end position="18"/>
    </location>
</feature>
<gene>
    <name evidence="2" type="ORF">M0811_13561</name>
</gene>
<dbReference type="Proteomes" id="UP001149090">
    <property type="component" value="Unassembled WGS sequence"/>
</dbReference>